<feature type="transmembrane region" description="Helical" evidence="4">
    <location>
        <begin position="44"/>
        <end position="65"/>
    </location>
</feature>
<accession>A0A068XXW3</accession>
<dbReference type="InterPro" id="IPR002777">
    <property type="entry name" value="PFD_beta-like"/>
</dbReference>
<dbReference type="PANTHER" id="PTHR21100">
    <property type="entry name" value="PREFOLDIN SUBUNIT 4"/>
    <property type="match status" value="1"/>
</dbReference>
<evidence type="ECO:0000259" key="5">
    <source>
        <dbReference type="PROSITE" id="PS51837"/>
    </source>
</evidence>
<dbReference type="OrthoDB" id="10250441at2759"/>
<dbReference type="InterPro" id="IPR006629">
    <property type="entry name" value="LITAF"/>
</dbReference>
<keyword evidence="4" id="KW-0812">Transmembrane</keyword>
<dbReference type="OMA" id="CGTEDIQ"/>
<evidence type="ECO:0000256" key="3">
    <source>
        <dbReference type="SAM" id="Coils"/>
    </source>
</evidence>
<evidence type="ECO:0000256" key="4">
    <source>
        <dbReference type="SAM" id="Phobius"/>
    </source>
</evidence>
<evidence type="ECO:0000256" key="2">
    <source>
        <dbReference type="ARBA" id="ARBA00023186"/>
    </source>
</evidence>
<organism evidence="6 7">
    <name type="scientific">Echinococcus multilocularis</name>
    <name type="common">Fox tapeworm</name>
    <dbReference type="NCBI Taxonomy" id="6211"/>
    <lineage>
        <taxon>Eukaryota</taxon>
        <taxon>Metazoa</taxon>
        <taxon>Spiralia</taxon>
        <taxon>Lophotrochozoa</taxon>
        <taxon>Platyhelminthes</taxon>
        <taxon>Cestoda</taxon>
        <taxon>Eucestoda</taxon>
        <taxon>Cyclophyllidea</taxon>
        <taxon>Taeniidae</taxon>
        <taxon>Echinococcus</taxon>
    </lineage>
</organism>
<dbReference type="SMART" id="SM00714">
    <property type="entry name" value="LITAF"/>
    <property type="match status" value="1"/>
</dbReference>
<dbReference type="Proteomes" id="UP000017246">
    <property type="component" value="Unassembled WGS sequence"/>
</dbReference>
<dbReference type="STRING" id="6211.A0A068XXW3"/>
<proteinExistence type="inferred from homology"/>
<evidence type="ECO:0000313" key="6">
    <source>
        <dbReference type="EMBL" id="CDS37260.1"/>
    </source>
</evidence>
<dbReference type="EMBL" id="LN902843">
    <property type="protein sequence ID" value="CDS37260.1"/>
    <property type="molecule type" value="Genomic_DNA"/>
</dbReference>
<reference evidence="6" key="2">
    <citation type="submission" date="2015-11" db="EMBL/GenBank/DDBJ databases">
        <authorList>
            <person name="Zhang Y."/>
            <person name="Guo Z."/>
        </authorList>
    </citation>
    <scope>NUCLEOTIDE SEQUENCE</scope>
</reference>
<reference evidence="6" key="1">
    <citation type="journal article" date="2013" name="Nature">
        <title>The genomes of four tapeworm species reveal adaptations to parasitism.</title>
        <authorList>
            <person name="Tsai I.J."/>
            <person name="Zarowiecki M."/>
            <person name="Holroyd N."/>
            <person name="Garciarrubio A."/>
            <person name="Sanchez-Flores A."/>
            <person name="Brooks K.L."/>
            <person name="Tracey A."/>
            <person name="Bobes R.J."/>
            <person name="Fragoso G."/>
            <person name="Sciutto E."/>
            <person name="Aslett M."/>
            <person name="Beasley H."/>
            <person name="Bennett H.M."/>
            <person name="Cai J."/>
            <person name="Camicia F."/>
            <person name="Clark R."/>
            <person name="Cucher M."/>
            <person name="De Silva N."/>
            <person name="Day T.A."/>
            <person name="Deplazes P."/>
            <person name="Estrada K."/>
            <person name="Fernandez C."/>
            <person name="Holland P.W."/>
            <person name="Hou J."/>
            <person name="Hu S."/>
            <person name="Huckvale T."/>
            <person name="Hung S.S."/>
            <person name="Kamenetzky L."/>
            <person name="Keane J.A."/>
            <person name="Kiss F."/>
            <person name="Koziol U."/>
            <person name="Lambert O."/>
            <person name="Liu K."/>
            <person name="Luo X."/>
            <person name="Luo Y."/>
            <person name="Macchiaroli N."/>
            <person name="Nichol S."/>
            <person name="Paps J."/>
            <person name="Parkinson J."/>
            <person name="Pouchkina-Stantcheva N."/>
            <person name="Riddiford N."/>
            <person name="Rosenzvit M."/>
            <person name="Salinas G."/>
            <person name="Wasmuth J.D."/>
            <person name="Zamanian M."/>
            <person name="Zheng Y."/>
            <person name="Cai X."/>
            <person name="Soberon X."/>
            <person name="Olson P.D."/>
            <person name="Laclette J.P."/>
            <person name="Brehm K."/>
            <person name="Berriman M."/>
            <person name="Garciarrubio A."/>
            <person name="Bobes R.J."/>
            <person name="Fragoso G."/>
            <person name="Sanchez-Flores A."/>
            <person name="Estrada K."/>
            <person name="Cevallos M.A."/>
            <person name="Morett E."/>
            <person name="Gonzalez V."/>
            <person name="Portillo T."/>
            <person name="Ochoa-Leyva A."/>
            <person name="Jose M.V."/>
            <person name="Sciutto E."/>
            <person name="Landa A."/>
            <person name="Jimenez L."/>
            <person name="Valdes V."/>
            <person name="Carrero J.C."/>
            <person name="Larralde C."/>
            <person name="Morales-Montor J."/>
            <person name="Limon-Lason J."/>
            <person name="Soberon X."/>
            <person name="Laclette J.P."/>
        </authorList>
    </citation>
    <scope>NUCLEOTIDE SEQUENCE [LARGE SCALE GENOMIC DNA]</scope>
</reference>
<dbReference type="GO" id="GO:0016272">
    <property type="term" value="C:prefoldin complex"/>
    <property type="evidence" value="ECO:0007669"/>
    <property type="project" value="InterPro"/>
</dbReference>
<dbReference type="GO" id="GO:0005737">
    <property type="term" value="C:cytoplasm"/>
    <property type="evidence" value="ECO:0007669"/>
    <property type="project" value="TreeGrafter"/>
</dbReference>
<feature type="domain" description="LITAF" evidence="5">
    <location>
        <begin position="2"/>
        <end position="87"/>
    </location>
</feature>
<dbReference type="PANTHER" id="PTHR21100:SF9">
    <property type="entry name" value="PREFOLDIN SUBUNIT 4"/>
    <property type="match status" value="1"/>
</dbReference>
<keyword evidence="7" id="KW-1185">Reference proteome</keyword>
<dbReference type="AlphaFoldDB" id="A0A068XXW3"/>
<comment type="similarity">
    <text evidence="1">Belongs to the prefoldin subunit beta family.</text>
</comment>
<dbReference type="GO" id="GO:0006457">
    <property type="term" value="P:protein folding"/>
    <property type="evidence" value="ECO:0007669"/>
    <property type="project" value="InterPro"/>
</dbReference>
<name>A0A068XXW3_ECHMU</name>
<protein>
    <submittedName>
        <fullName evidence="6">Prefoldin subunit 4</fullName>
    </submittedName>
</protein>
<keyword evidence="4" id="KW-1133">Transmembrane helix</keyword>
<evidence type="ECO:0000256" key="1">
    <source>
        <dbReference type="ARBA" id="ARBA00008045"/>
    </source>
</evidence>
<evidence type="ECO:0000313" key="7">
    <source>
        <dbReference type="Proteomes" id="UP000017246"/>
    </source>
</evidence>
<dbReference type="PROSITE" id="PS51837">
    <property type="entry name" value="LITAF"/>
    <property type="match status" value="1"/>
</dbReference>
<dbReference type="eggNOG" id="KOG1760">
    <property type="taxonomic scope" value="Eukaryota"/>
</dbReference>
<dbReference type="GO" id="GO:0051082">
    <property type="term" value="F:unfolded protein binding"/>
    <property type="evidence" value="ECO:0007669"/>
    <property type="project" value="InterPro"/>
</dbReference>
<feature type="coiled-coil region" evidence="3">
    <location>
        <begin position="108"/>
        <end position="181"/>
    </location>
</feature>
<dbReference type="CDD" id="cd23165">
    <property type="entry name" value="Prefoldin_4"/>
    <property type="match status" value="1"/>
</dbReference>
<gene>
    <name evidence="6" type="ORF">EmuJ_000449900</name>
</gene>
<sequence length="195" mass="22019">MSRRIKASEGRPKFKSEPTLAFCPVCNEKVVTHVELETGKFAQLWAMILCLLGGCFGCCFLPFYLRGFSDATHTCPRCGTEDIQITAVDQGRINSFAKWNVKLREYGAEKLLQNLVDLEDELLVSESEVHPFKIGESFFHLPTEEVNEKVDEQKAQLKDRLVTLESELSDCKATMATLKKELYAKFGGNINLEDC</sequence>
<dbReference type="InterPro" id="IPR016661">
    <property type="entry name" value="PFDN4"/>
</dbReference>
<keyword evidence="4" id="KW-0472">Membrane</keyword>
<keyword evidence="2" id="KW-0143">Chaperone</keyword>
<keyword evidence="3" id="KW-0175">Coiled coil</keyword>
<dbReference type="Pfam" id="PF10601">
    <property type="entry name" value="zf-LITAF-like"/>
    <property type="match status" value="1"/>
</dbReference>
<dbReference type="SUPFAM" id="SSF46579">
    <property type="entry name" value="Prefoldin"/>
    <property type="match status" value="1"/>
</dbReference>
<dbReference type="Pfam" id="PF01920">
    <property type="entry name" value="Prefoldin_2"/>
    <property type="match status" value="1"/>
</dbReference>